<evidence type="ECO:0000256" key="4">
    <source>
        <dbReference type="ARBA" id="ARBA00022982"/>
    </source>
</evidence>
<gene>
    <name evidence="9" type="ORF">HRJ53_19875</name>
</gene>
<evidence type="ECO:0000313" key="9">
    <source>
        <dbReference type="EMBL" id="MBA0087249.1"/>
    </source>
</evidence>
<protein>
    <submittedName>
        <fullName evidence="9">C-type cytochrome</fullName>
    </submittedName>
</protein>
<keyword evidence="10" id="KW-1185">Reference proteome</keyword>
<keyword evidence="3 6" id="KW-0479">Metal-binding</keyword>
<dbReference type="AlphaFoldDB" id="A0A7V8NTH5"/>
<accession>A0A7V8NTH5</accession>
<dbReference type="EMBL" id="JACDQQ010001905">
    <property type="protein sequence ID" value="MBA0087249.1"/>
    <property type="molecule type" value="Genomic_DNA"/>
</dbReference>
<dbReference type="InterPro" id="IPR050597">
    <property type="entry name" value="Cytochrome_c_Oxidase_Subunit"/>
</dbReference>
<dbReference type="GO" id="GO:0020037">
    <property type="term" value="F:heme binding"/>
    <property type="evidence" value="ECO:0007669"/>
    <property type="project" value="InterPro"/>
</dbReference>
<dbReference type="SUPFAM" id="SSF46626">
    <property type="entry name" value="Cytochrome c"/>
    <property type="match status" value="2"/>
</dbReference>
<feature type="domain" description="Cytochrome c" evidence="8">
    <location>
        <begin position="233"/>
        <end position="315"/>
    </location>
</feature>
<dbReference type="Gene3D" id="1.10.760.10">
    <property type="entry name" value="Cytochrome c-like domain"/>
    <property type="match status" value="2"/>
</dbReference>
<dbReference type="Proteomes" id="UP000567293">
    <property type="component" value="Unassembled WGS sequence"/>
</dbReference>
<keyword evidence="4" id="KW-0249">Electron transport</keyword>
<evidence type="ECO:0000256" key="6">
    <source>
        <dbReference type="PROSITE-ProRule" id="PRU00433"/>
    </source>
</evidence>
<evidence type="ECO:0000256" key="2">
    <source>
        <dbReference type="ARBA" id="ARBA00022617"/>
    </source>
</evidence>
<dbReference type="PANTHER" id="PTHR33751">
    <property type="entry name" value="CBB3-TYPE CYTOCHROME C OXIDASE SUBUNIT FIXP"/>
    <property type="match status" value="1"/>
</dbReference>
<proteinExistence type="predicted"/>
<dbReference type="PROSITE" id="PS51007">
    <property type="entry name" value="CYTC"/>
    <property type="match status" value="2"/>
</dbReference>
<dbReference type="Pfam" id="PF00034">
    <property type="entry name" value="Cytochrom_C"/>
    <property type="match status" value="1"/>
</dbReference>
<dbReference type="GO" id="GO:0009055">
    <property type="term" value="F:electron transfer activity"/>
    <property type="evidence" value="ECO:0007669"/>
    <property type="project" value="InterPro"/>
</dbReference>
<evidence type="ECO:0000256" key="3">
    <source>
        <dbReference type="ARBA" id="ARBA00022723"/>
    </source>
</evidence>
<dbReference type="GO" id="GO:0046872">
    <property type="term" value="F:metal ion binding"/>
    <property type="evidence" value="ECO:0007669"/>
    <property type="project" value="UniProtKB-KW"/>
</dbReference>
<dbReference type="PANTHER" id="PTHR33751:SF9">
    <property type="entry name" value="CYTOCHROME C4"/>
    <property type="match status" value="1"/>
</dbReference>
<name>A0A7V8NTH5_9BACT</name>
<keyword evidence="5 6" id="KW-0408">Iron</keyword>
<dbReference type="InterPro" id="IPR009056">
    <property type="entry name" value="Cyt_c-like_dom"/>
</dbReference>
<evidence type="ECO:0000256" key="5">
    <source>
        <dbReference type="ARBA" id="ARBA00023004"/>
    </source>
</evidence>
<dbReference type="InterPro" id="IPR036909">
    <property type="entry name" value="Cyt_c-like_dom_sf"/>
</dbReference>
<evidence type="ECO:0000256" key="7">
    <source>
        <dbReference type="SAM" id="SignalP"/>
    </source>
</evidence>
<comment type="caution">
    <text evidence="9">The sequence shown here is derived from an EMBL/GenBank/DDBJ whole genome shotgun (WGS) entry which is preliminary data.</text>
</comment>
<keyword evidence="7" id="KW-0732">Signal</keyword>
<evidence type="ECO:0000256" key="1">
    <source>
        <dbReference type="ARBA" id="ARBA00022448"/>
    </source>
</evidence>
<organism evidence="9 10">
    <name type="scientific">Candidatus Acidiferrum panamense</name>
    <dbReference type="NCBI Taxonomy" id="2741543"/>
    <lineage>
        <taxon>Bacteria</taxon>
        <taxon>Pseudomonadati</taxon>
        <taxon>Acidobacteriota</taxon>
        <taxon>Terriglobia</taxon>
        <taxon>Candidatus Acidiferrales</taxon>
        <taxon>Candidatus Acidiferrum</taxon>
    </lineage>
</organism>
<reference evidence="9" key="1">
    <citation type="submission" date="2020-06" db="EMBL/GenBank/DDBJ databases">
        <title>Legume-microbial interactions unlock mineral nutrients during tropical forest succession.</title>
        <authorList>
            <person name="Epihov D.Z."/>
        </authorList>
    </citation>
    <scope>NUCLEOTIDE SEQUENCE [LARGE SCALE GENOMIC DNA]</scope>
    <source>
        <strain evidence="9">Pan2503</strain>
    </source>
</reference>
<keyword evidence="1" id="KW-0813">Transport</keyword>
<sequence length="317" mass="34036">MINQIMRQSLRAILLLTIAVRLYAQAPITVPAGLPDWAFNVPDKVQPASVRPEGIVRAQGSRKEYDAAKIAGNANPPDWFPEEHKPAPSSVQGGPGITMACGSCHLMSGQGHSESADLAGMPAEYLIRQMAYYKAGTRKDDARMGPIAKAISDEDVRQAAEYFAAQKPRTFVKVIESANPPRTFIATAGRHRQLHPDGGTEPIGRRILQIPMNPMATEIRDPHFGFLAYVPPGSIAKGEALVKRGSCALCHGENLKGLGEVPRLAGLQPVYVARQLFDIQYGSSAGKAVALMKGPVAHLTEDDIIAISAYLGSLAPE</sequence>
<evidence type="ECO:0000313" key="10">
    <source>
        <dbReference type="Proteomes" id="UP000567293"/>
    </source>
</evidence>
<keyword evidence="2 6" id="KW-0349">Heme</keyword>
<feature type="domain" description="Cytochrome c" evidence="8">
    <location>
        <begin position="89"/>
        <end position="167"/>
    </location>
</feature>
<evidence type="ECO:0000259" key="8">
    <source>
        <dbReference type="PROSITE" id="PS51007"/>
    </source>
</evidence>
<feature type="signal peptide" evidence="7">
    <location>
        <begin position="1"/>
        <end position="26"/>
    </location>
</feature>
<feature type="chain" id="PRO_5030902251" evidence="7">
    <location>
        <begin position="27"/>
        <end position="317"/>
    </location>
</feature>